<dbReference type="NCBIfam" id="TIGR01440">
    <property type="entry name" value="TIGR01440 family protein"/>
    <property type="match status" value="1"/>
</dbReference>
<accession>A0A4R6U225</accession>
<keyword evidence="3" id="KW-1185">Reference proteome</keyword>
<comment type="similarity">
    <text evidence="1">Belongs to the UPF0340 family.</text>
</comment>
<proteinExistence type="inferred from homology"/>
<dbReference type="SUPFAM" id="SSF110710">
    <property type="entry name" value="TTHA0583/YokD-like"/>
    <property type="match status" value="1"/>
</dbReference>
<comment type="caution">
    <text evidence="2">The sequence shown here is derived from an EMBL/GenBank/DDBJ whole genome shotgun (WGS) entry which is preliminary data.</text>
</comment>
<dbReference type="InterPro" id="IPR028345">
    <property type="entry name" value="Antibiotic_NAT-like"/>
</dbReference>
<dbReference type="Gene3D" id="3.40.50.10360">
    <property type="entry name" value="Hypothetical protein TT1679"/>
    <property type="match status" value="1"/>
</dbReference>
<reference evidence="2 3" key="1">
    <citation type="submission" date="2019-03" db="EMBL/GenBank/DDBJ databases">
        <title>Genomic Encyclopedia of Type Strains, Phase IV (KMG-IV): sequencing the most valuable type-strain genomes for metagenomic binning, comparative biology and taxonomic classification.</title>
        <authorList>
            <person name="Goeker M."/>
        </authorList>
    </citation>
    <scope>NUCLEOTIDE SEQUENCE [LARGE SCALE GENOMIC DNA]</scope>
    <source>
        <strain evidence="2 3">DSM 28697</strain>
    </source>
</reference>
<protein>
    <recommendedName>
        <fullName evidence="1">UPF0340 protein EV213_109112</fullName>
    </recommendedName>
</protein>
<dbReference type="PIRSF" id="PIRSF007510">
    <property type="entry name" value="UCP007510"/>
    <property type="match status" value="1"/>
</dbReference>
<organism evidence="2 3">
    <name type="scientific">Aureibacillus halotolerans</name>
    <dbReference type="NCBI Taxonomy" id="1508390"/>
    <lineage>
        <taxon>Bacteria</taxon>
        <taxon>Bacillati</taxon>
        <taxon>Bacillota</taxon>
        <taxon>Bacilli</taxon>
        <taxon>Bacillales</taxon>
        <taxon>Bacillaceae</taxon>
        <taxon>Aureibacillus</taxon>
    </lineage>
</organism>
<dbReference type="AlphaFoldDB" id="A0A4R6U225"/>
<name>A0A4R6U225_9BACI</name>
<evidence type="ECO:0000256" key="1">
    <source>
        <dbReference type="HAMAP-Rule" id="MF_00800"/>
    </source>
</evidence>
<evidence type="ECO:0000313" key="2">
    <source>
        <dbReference type="EMBL" id="TDQ38743.1"/>
    </source>
</evidence>
<dbReference type="EMBL" id="SNYJ01000009">
    <property type="protein sequence ID" value="TDQ38743.1"/>
    <property type="molecule type" value="Genomic_DNA"/>
</dbReference>
<dbReference type="InterPro" id="IPR006340">
    <property type="entry name" value="DUF436"/>
</dbReference>
<sequence length="180" mass="19489">MNELYSELSTALDEFMSVAQFSKDSLIVVGCSTSEVSGQHIGSSGSADVAQALYAQLNNWSRQHQLQLAFQSCEHLNRALVLEREAAQRRGYNPVFVIPVAKAGGAMAAHAYRQFADPVVVENIQADGGIDIGQTLIGMHLKPVAVPLRSTILRIGEAPIVLATTRLKRIGGERAVYVQE</sequence>
<evidence type="ECO:0000313" key="3">
    <source>
        <dbReference type="Proteomes" id="UP000295632"/>
    </source>
</evidence>
<dbReference type="Proteomes" id="UP000295632">
    <property type="component" value="Unassembled WGS sequence"/>
</dbReference>
<dbReference type="RefSeq" id="WP_133580792.1">
    <property type="nucleotide sequence ID" value="NZ_SNYJ01000009.1"/>
</dbReference>
<dbReference type="OrthoDB" id="9803187at2"/>
<gene>
    <name evidence="2" type="ORF">EV213_109112</name>
</gene>
<dbReference type="Pfam" id="PF04260">
    <property type="entry name" value="DUF436"/>
    <property type="match status" value="1"/>
</dbReference>
<dbReference type="HAMAP" id="MF_00800">
    <property type="entry name" value="UPF0340"/>
    <property type="match status" value="1"/>
</dbReference>